<dbReference type="EMBL" id="UOEO01000144">
    <property type="protein sequence ID" value="VAW20647.1"/>
    <property type="molecule type" value="Genomic_DNA"/>
</dbReference>
<dbReference type="Gene3D" id="2.40.50.90">
    <property type="match status" value="1"/>
</dbReference>
<dbReference type="SUPFAM" id="SSF50199">
    <property type="entry name" value="Staphylococcal nuclease"/>
    <property type="match status" value="1"/>
</dbReference>
<dbReference type="InterPro" id="IPR035437">
    <property type="entry name" value="SNase_OB-fold_sf"/>
</dbReference>
<dbReference type="SMART" id="SM00318">
    <property type="entry name" value="SNc"/>
    <property type="match status" value="1"/>
</dbReference>
<evidence type="ECO:0000259" key="1">
    <source>
        <dbReference type="PROSITE" id="PS50830"/>
    </source>
</evidence>
<reference evidence="2" key="1">
    <citation type="submission" date="2018-06" db="EMBL/GenBank/DDBJ databases">
        <authorList>
            <person name="Zhirakovskaya E."/>
        </authorList>
    </citation>
    <scope>NUCLEOTIDE SEQUENCE</scope>
</reference>
<feature type="domain" description="TNase-like" evidence="1">
    <location>
        <begin position="56"/>
        <end position="168"/>
    </location>
</feature>
<dbReference type="PANTHER" id="PTHR12302:SF26">
    <property type="entry name" value="BLR1266 PROTEIN"/>
    <property type="match status" value="1"/>
</dbReference>
<accession>A0A3B0U4X3</accession>
<organism evidence="2">
    <name type="scientific">hydrothermal vent metagenome</name>
    <dbReference type="NCBI Taxonomy" id="652676"/>
    <lineage>
        <taxon>unclassified sequences</taxon>
        <taxon>metagenomes</taxon>
        <taxon>ecological metagenomes</taxon>
    </lineage>
</organism>
<gene>
    <name evidence="2" type="ORF">MNBD_ALPHA12-785</name>
</gene>
<dbReference type="PROSITE" id="PS50830">
    <property type="entry name" value="TNASE_3"/>
    <property type="match status" value="1"/>
</dbReference>
<protein>
    <recommendedName>
        <fullName evidence="1">TNase-like domain-containing protein</fullName>
    </recommendedName>
</protein>
<evidence type="ECO:0000313" key="2">
    <source>
        <dbReference type="EMBL" id="VAW20647.1"/>
    </source>
</evidence>
<proteinExistence type="predicted"/>
<dbReference type="InterPro" id="IPR016071">
    <property type="entry name" value="Staphylococal_nuclease_OB-fold"/>
</dbReference>
<sequence>MPRNRPELLMFVLIGILLAAVTVSSLLDKGANSPTNPNARSDPANKQITRLSGQARVVDGDTIRLKGQRIRILGIDAPEMKQTCKTSQGAIWACGQKSRQYLLSMLASKNLVCESRARDIYARLLARCMLDGVDIGATMVRSGMAISYYDYKSEESQAKRERVGVWQGEFIKPRAWRNARK</sequence>
<dbReference type="Pfam" id="PF00565">
    <property type="entry name" value="SNase"/>
    <property type="match status" value="1"/>
</dbReference>
<dbReference type="PANTHER" id="PTHR12302">
    <property type="entry name" value="EBNA2 BINDING PROTEIN P100"/>
    <property type="match status" value="1"/>
</dbReference>
<name>A0A3B0U4X3_9ZZZZ</name>
<dbReference type="AlphaFoldDB" id="A0A3B0U4X3"/>